<dbReference type="InterPro" id="IPR009061">
    <property type="entry name" value="DNA-bd_dom_put_sf"/>
</dbReference>
<proteinExistence type="predicted"/>
<dbReference type="InterPro" id="IPR010093">
    <property type="entry name" value="SinI_DNA-bd"/>
</dbReference>
<dbReference type="EMBL" id="PRKZ01000007">
    <property type="protein sequence ID" value="RAW48828.1"/>
    <property type="molecule type" value="Genomic_DNA"/>
</dbReference>
<feature type="domain" description="Helix-turn-helix" evidence="1">
    <location>
        <begin position="9"/>
        <end position="54"/>
    </location>
</feature>
<accession>A0A329UW36</accession>
<dbReference type="AlphaFoldDB" id="A0A329UW36"/>
<dbReference type="Proteomes" id="UP000251634">
    <property type="component" value="Unassembled WGS sequence"/>
</dbReference>
<dbReference type="EMBL" id="PRLF01000003">
    <property type="protein sequence ID" value="RAW66530.1"/>
    <property type="molecule type" value="Genomic_DNA"/>
</dbReference>
<name>A0A329UW36_9FIRM</name>
<evidence type="ECO:0000259" key="1">
    <source>
        <dbReference type="Pfam" id="PF12728"/>
    </source>
</evidence>
<dbReference type="GO" id="GO:0003677">
    <property type="term" value="F:DNA binding"/>
    <property type="evidence" value="ECO:0007669"/>
    <property type="project" value="InterPro"/>
</dbReference>
<comment type="caution">
    <text evidence="3">The sequence shown here is derived from an EMBL/GenBank/DDBJ whole genome shotgun (WGS) entry which is preliminary data.</text>
</comment>
<gene>
    <name evidence="3" type="ORF">C4N21_04295</name>
    <name evidence="2" type="ORF">C4N25_09900</name>
</gene>
<evidence type="ECO:0000313" key="2">
    <source>
        <dbReference type="EMBL" id="RAW48828.1"/>
    </source>
</evidence>
<evidence type="ECO:0000313" key="4">
    <source>
        <dbReference type="Proteomes" id="UP000250550"/>
    </source>
</evidence>
<protein>
    <submittedName>
        <fullName evidence="3">Excisionase</fullName>
    </submittedName>
</protein>
<dbReference type="Pfam" id="PF12728">
    <property type="entry name" value="HTH_17"/>
    <property type="match status" value="1"/>
</dbReference>
<dbReference type="SUPFAM" id="SSF46955">
    <property type="entry name" value="Putative DNA-binding domain"/>
    <property type="match status" value="1"/>
</dbReference>
<dbReference type="RefSeq" id="WP_112115936.1">
    <property type="nucleotide sequence ID" value="NZ_CABVEM010000001.1"/>
</dbReference>
<dbReference type="NCBIfam" id="TIGR01764">
    <property type="entry name" value="excise"/>
    <property type="match status" value="1"/>
</dbReference>
<dbReference type="InterPro" id="IPR041657">
    <property type="entry name" value="HTH_17"/>
</dbReference>
<evidence type="ECO:0000313" key="3">
    <source>
        <dbReference type="EMBL" id="RAW66530.1"/>
    </source>
</evidence>
<evidence type="ECO:0000313" key="5">
    <source>
        <dbReference type="Proteomes" id="UP000251634"/>
    </source>
</evidence>
<organism evidence="3 4">
    <name type="scientific">Faecalibacterium prausnitzii</name>
    <dbReference type="NCBI Taxonomy" id="853"/>
    <lineage>
        <taxon>Bacteria</taxon>
        <taxon>Bacillati</taxon>
        <taxon>Bacillota</taxon>
        <taxon>Clostridia</taxon>
        <taxon>Eubacteriales</taxon>
        <taxon>Oscillospiraceae</taxon>
        <taxon>Faecalibacterium</taxon>
    </lineage>
</organism>
<reference evidence="4 5" key="1">
    <citation type="submission" date="2018-02" db="EMBL/GenBank/DDBJ databases">
        <title>Complete genome sequencing of Faecalibacterium prausnitzii strains isolated from the human gut.</title>
        <authorList>
            <person name="Fitzgerald B.C."/>
            <person name="Shkoporov A.N."/>
            <person name="Ross P.R."/>
            <person name="Hill C."/>
        </authorList>
    </citation>
    <scope>NUCLEOTIDE SEQUENCE [LARGE SCALE GENOMIC DNA]</scope>
    <source>
        <strain evidence="3 4">APC924/119</strain>
        <strain evidence="2 5">APC942/8-14-2</strain>
    </source>
</reference>
<sequence>MFDYYDTLITPEEVADMLGCGMNTTYKLLKSGKIKAMRIGRVWKIPKRAVQEYIVQEAHMKATGW</sequence>
<dbReference type="Proteomes" id="UP000250550">
    <property type="component" value="Unassembled WGS sequence"/>
</dbReference>